<organism evidence="1 2">
    <name type="scientific">Synechococcus phage S-SBP1</name>
    <dbReference type="NCBI Taxonomy" id="2735125"/>
    <lineage>
        <taxon>Viruses</taxon>
        <taxon>Duplodnaviria</taxon>
        <taxon>Heunggongvirae</taxon>
        <taxon>Uroviricota</taxon>
        <taxon>Caudoviricetes</taxon>
        <taxon>Autographivirales</taxon>
        <taxon>Sechaudvirinae</taxon>
        <taxon>Spiovirus</taxon>
        <taxon>Spiovirus sbp1</taxon>
    </lineage>
</organism>
<sequence length="73" mass="8332">MFTLAWSLMQNPNQDQLDVGLQSPRLHEYCVTLSSGESMFILAANSEEAAWDALELSMDRSVTLVNVFRTHEW</sequence>
<name>A0A6M4EKD0_9CAUD</name>
<evidence type="ECO:0000313" key="2">
    <source>
        <dbReference type="Proteomes" id="UP000502509"/>
    </source>
</evidence>
<protein>
    <submittedName>
        <fullName evidence="1">Uncharacterized protein</fullName>
    </submittedName>
</protein>
<reference evidence="1 2" key="1">
    <citation type="submission" date="2020-05" db="EMBL/GenBank/DDBJ databases">
        <title>Programmed transcriptomes of a marine cyanopodovirus and its Synechococcus host during infection.</title>
        <authorList>
            <person name="Huang S."/>
        </authorList>
    </citation>
    <scope>NUCLEOTIDE SEQUENCE [LARGE SCALE GENOMIC DNA]</scope>
</reference>
<proteinExistence type="predicted"/>
<evidence type="ECO:0000313" key="1">
    <source>
        <dbReference type="EMBL" id="QJQ82574.1"/>
    </source>
</evidence>
<keyword evidence="2" id="KW-1185">Reference proteome</keyword>
<dbReference type="EMBL" id="MT424636">
    <property type="protein sequence ID" value="QJQ82574.1"/>
    <property type="molecule type" value="Genomic_DNA"/>
</dbReference>
<accession>A0A6M4EKD0</accession>
<gene>
    <name evidence="1" type="ORF">SSBP1_gp08</name>
</gene>
<dbReference type="Proteomes" id="UP000502509">
    <property type="component" value="Segment"/>
</dbReference>